<name>A0ABY4W591_9PROT</name>
<evidence type="ECO:0000313" key="2">
    <source>
        <dbReference type="EMBL" id="USG62361.1"/>
    </source>
</evidence>
<accession>A0ABY4W591</accession>
<proteinExistence type="predicted"/>
<sequence length="283" mass="30907">MRFRIFTKRLSILGVLLLVACQPLERPFQPEVKTGLPTIPGPRAYLYVASVQDGPADIDTAIAKKLQDLGIAAFAGEEVPDRYYVRGDMIDEGGLQFIQWTIFDPQNQNTGLYTIEKLPDLVQSSSTKPKDIEEFVLHSASNIDRLLGGDGVNFASLKKPVLFVPIVRGAPGDGAESLSFAIQEELVRMGFDVLPTESGANYIVRGKAKLSPAKLGTQIILLTWSLERRNGEQVGQIQQRNRIKAGSLNGVWGPTAPLAAKGGAQGVLKLLRSSEPEYFRSKS</sequence>
<keyword evidence="3" id="KW-1185">Reference proteome</keyword>
<dbReference type="EMBL" id="CP098747">
    <property type="protein sequence ID" value="USG62361.1"/>
    <property type="molecule type" value="Genomic_DNA"/>
</dbReference>
<keyword evidence="1" id="KW-0732">Signal</keyword>
<reference evidence="2" key="1">
    <citation type="submission" date="2022-06" db="EMBL/GenBank/DDBJ databases">
        <title>Sneathiella actinostolidae sp. nov., isolated from a sea anemonein the Western Pacific Ocean.</title>
        <authorList>
            <person name="Wei M.J."/>
        </authorList>
    </citation>
    <scope>NUCLEOTIDE SEQUENCE</scope>
    <source>
        <strain evidence="2">PHK-P5</strain>
    </source>
</reference>
<dbReference type="Proteomes" id="UP001056291">
    <property type="component" value="Chromosome"/>
</dbReference>
<evidence type="ECO:0000256" key="1">
    <source>
        <dbReference type="SAM" id="SignalP"/>
    </source>
</evidence>
<evidence type="ECO:0000313" key="3">
    <source>
        <dbReference type="Proteomes" id="UP001056291"/>
    </source>
</evidence>
<feature type="chain" id="PRO_5045267810" evidence="1">
    <location>
        <begin position="26"/>
        <end position="283"/>
    </location>
</feature>
<dbReference type="RefSeq" id="WP_251936062.1">
    <property type="nucleotide sequence ID" value="NZ_CP098747.1"/>
</dbReference>
<gene>
    <name evidence="2" type="ORF">NBZ79_05125</name>
</gene>
<protein>
    <submittedName>
        <fullName evidence="2">Uncharacterized protein</fullName>
    </submittedName>
</protein>
<feature type="signal peptide" evidence="1">
    <location>
        <begin position="1"/>
        <end position="25"/>
    </location>
</feature>
<dbReference type="PROSITE" id="PS51257">
    <property type="entry name" value="PROKAR_LIPOPROTEIN"/>
    <property type="match status" value="1"/>
</dbReference>
<organism evidence="2 3">
    <name type="scientific">Sneathiella marina</name>
    <dbReference type="NCBI Taxonomy" id="2950108"/>
    <lineage>
        <taxon>Bacteria</taxon>
        <taxon>Pseudomonadati</taxon>
        <taxon>Pseudomonadota</taxon>
        <taxon>Alphaproteobacteria</taxon>
        <taxon>Sneathiellales</taxon>
        <taxon>Sneathiellaceae</taxon>
        <taxon>Sneathiella</taxon>
    </lineage>
</organism>